<reference evidence="2" key="2">
    <citation type="submission" date="2018-05" db="EMBL/GenBank/DDBJ databases">
        <title>OmerRS3 (Oryza meridionalis Reference Sequence Version 3).</title>
        <authorList>
            <person name="Zhang J."/>
            <person name="Kudrna D."/>
            <person name="Lee S."/>
            <person name="Talag J."/>
            <person name="Welchert J."/>
            <person name="Wing R.A."/>
        </authorList>
    </citation>
    <scope>NUCLEOTIDE SEQUENCE [LARGE SCALE GENOMIC DNA]</scope>
    <source>
        <strain evidence="2">cv. OR44</strain>
    </source>
</reference>
<feature type="region of interest" description="Disordered" evidence="1">
    <location>
        <begin position="50"/>
        <end position="73"/>
    </location>
</feature>
<reference evidence="2" key="1">
    <citation type="submission" date="2015-04" db="UniProtKB">
        <authorList>
            <consortium name="EnsemblPlants"/>
        </authorList>
    </citation>
    <scope>IDENTIFICATION</scope>
</reference>
<dbReference type="Proteomes" id="UP000008021">
    <property type="component" value="Chromosome 1"/>
</dbReference>
<keyword evidence="3" id="KW-1185">Reference proteome</keyword>
<evidence type="ECO:0000313" key="3">
    <source>
        <dbReference type="Proteomes" id="UP000008021"/>
    </source>
</evidence>
<sequence length="73" mass="8610">MTKSMAQRHWKEQLQECRIDRLQKDKLHLSFNVYDDHCKSRQGNNITTEGGTNYRTLWEPDGPAHEAVHDTNK</sequence>
<dbReference type="AlphaFoldDB" id="A0A0E0BZS0"/>
<dbReference type="HOGENOM" id="CLU_2708930_0_0_1"/>
<dbReference type="EnsemblPlants" id="OMERI01G08860.2">
    <property type="protein sequence ID" value="OMERI01G08860.2"/>
    <property type="gene ID" value="OMERI01G08860"/>
</dbReference>
<name>A0A0E0BZS0_9ORYZ</name>
<organism evidence="2">
    <name type="scientific">Oryza meridionalis</name>
    <dbReference type="NCBI Taxonomy" id="40149"/>
    <lineage>
        <taxon>Eukaryota</taxon>
        <taxon>Viridiplantae</taxon>
        <taxon>Streptophyta</taxon>
        <taxon>Embryophyta</taxon>
        <taxon>Tracheophyta</taxon>
        <taxon>Spermatophyta</taxon>
        <taxon>Magnoliopsida</taxon>
        <taxon>Liliopsida</taxon>
        <taxon>Poales</taxon>
        <taxon>Poaceae</taxon>
        <taxon>BOP clade</taxon>
        <taxon>Oryzoideae</taxon>
        <taxon>Oryzeae</taxon>
        <taxon>Oryzinae</taxon>
        <taxon>Oryza</taxon>
    </lineage>
</organism>
<protein>
    <submittedName>
        <fullName evidence="2">Uncharacterized protein</fullName>
    </submittedName>
</protein>
<proteinExistence type="predicted"/>
<feature type="compositionally biased region" description="Basic and acidic residues" evidence="1">
    <location>
        <begin position="62"/>
        <end position="73"/>
    </location>
</feature>
<accession>A0A0E0BZS0</accession>
<dbReference type="Gramene" id="OMERI01G08860.2">
    <property type="protein sequence ID" value="OMERI01G08860.2"/>
    <property type="gene ID" value="OMERI01G08860"/>
</dbReference>
<evidence type="ECO:0000256" key="1">
    <source>
        <dbReference type="SAM" id="MobiDB-lite"/>
    </source>
</evidence>
<evidence type="ECO:0000313" key="2">
    <source>
        <dbReference type="EnsemblPlants" id="OMERI01G08860.2"/>
    </source>
</evidence>